<dbReference type="OrthoDB" id="339108at2759"/>
<dbReference type="Proteomes" id="UP001067231">
    <property type="component" value="Unassembled WGS sequence"/>
</dbReference>
<comment type="caution">
    <text evidence="2">The sequence shown here is derived from an EMBL/GenBank/DDBJ whole genome shotgun (WGS) entry which is preliminary data.</text>
</comment>
<gene>
    <name evidence="2" type="ORF">OJ253_17</name>
</gene>
<accession>A0A9D5DRG3</accession>
<dbReference type="EMBL" id="JAPCXC010000001">
    <property type="protein sequence ID" value="KAJ1613735.1"/>
    <property type="molecule type" value="Genomic_DNA"/>
</dbReference>
<evidence type="ECO:0000256" key="1">
    <source>
        <dbReference type="SAM" id="SignalP"/>
    </source>
</evidence>
<name>A0A9D5DRG3_9CRYT</name>
<sequence length="605" mass="68742">MKLFFFFSVLILSSLQVLTGAIVQEKNNSTRSVVSRLPLSEVSKISKIATKYVSGANIPEVVNKPNRKAKISVLNNYKSAMLRRQMWSEVLKTASEPVIGYNITISEYYYSNPPPVQAFMKSELPVEINSQCLNAFNYFYVYPNLLSCAPSPSRELLEILFRYICLKSVLNIFKVWTGSIFILRDIIEKALFFVKLNKIPQPVLNSLMSEYYLSPFKDFVPVGGKIGKHVNTDIEGQHIWQFIVNRSRLLYSIDSPTRAPRRGEWAFVVVTGNPTPQEFLYMRGIRFINTDSVQLITAVLFTMILFKLKNPSQFNSYDILIEDYRKKFKKSVNSNLLLAFAARIANDYAYISNDWNDQIDTLLEIDLEEKENNQEQTFIWNLKPLVSLAFEPDITIPNQLISNCVKYCEDLVSRGVVTVVGANNEGESSSFLQKKLENICVKLQKKILPYTEIYVEPGKTTPNSILKTPTKPSDPNKKRLRFNNNVQVSVYEKNGMVGERTPVGSFPLGASLKTSLVRQEGSSTAKPEIPTESKKLQTVRLNESDLTKIDYIDSNLFQREDLFDKTPYPLEDGGPFLAMNSSKLKLGNSTEIIDDKISSNNPDID</sequence>
<reference evidence="2" key="1">
    <citation type="submission" date="2022-10" db="EMBL/GenBank/DDBJ databases">
        <title>Adaptive evolution leads to modifications in subtelomeric GC content in a zoonotic Cryptosporidium species.</title>
        <authorList>
            <person name="Li J."/>
            <person name="Feng Y."/>
            <person name="Xiao L."/>
        </authorList>
    </citation>
    <scope>NUCLEOTIDE SEQUENCE</scope>
    <source>
        <strain evidence="2">33844</strain>
    </source>
</reference>
<evidence type="ECO:0000313" key="2">
    <source>
        <dbReference type="EMBL" id="KAJ1613735.1"/>
    </source>
</evidence>
<feature type="signal peptide" evidence="1">
    <location>
        <begin position="1"/>
        <end position="20"/>
    </location>
</feature>
<feature type="chain" id="PRO_5039391759" evidence="1">
    <location>
        <begin position="21"/>
        <end position="605"/>
    </location>
</feature>
<proteinExistence type="predicted"/>
<dbReference type="AlphaFoldDB" id="A0A9D5DRG3"/>
<keyword evidence="1" id="KW-0732">Signal</keyword>
<organism evidence="2">
    <name type="scientific">Cryptosporidium canis</name>
    <dbReference type="NCBI Taxonomy" id="195482"/>
    <lineage>
        <taxon>Eukaryota</taxon>
        <taxon>Sar</taxon>
        <taxon>Alveolata</taxon>
        <taxon>Apicomplexa</taxon>
        <taxon>Conoidasida</taxon>
        <taxon>Coccidia</taxon>
        <taxon>Eucoccidiorida</taxon>
        <taxon>Eimeriorina</taxon>
        <taxon>Cryptosporidiidae</taxon>
        <taxon>Cryptosporidium</taxon>
    </lineage>
</organism>
<protein>
    <submittedName>
        <fullName evidence="2">Uncharacterized protein</fullName>
    </submittedName>
</protein>